<evidence type="ECO:0000259" key="1">
    <source>
        <dbReference type="Pfam" id="PF13302"/>
    </source>
</evidence>
<dbReference type="InterPro" id="IPR000182">
    <property type="entry name" value="GNAT_dom"/>
</dbReference>
<gene>
    <name evidence="2" type="ORF">KWG56_03835</name>
</gene>
<sequence>MRLRPIVRSDADAIFHTYAGSARATHFMPFKTHQHVADSLAFAVRCQDCWRSGAAFPWAVIETASGRMLDNVELKLSPPQASIGYIFGDAFWGQGFASEAASAVVAWTIAQPDIYRV</sequence>
<evidence type="ECO:0000313" key="2">
    <source>
        <dbReference type="EMBL" id="QYC11149.1"/>
    </source>
</evidence>
<name>A0ABX8TJF6_9CAUL</name>
<proteinExistence type="predicted"/>
<accession>A0ABX8TJF6</accession>
<keyword evidence="3" id="KW-1185">Reference proteome</keyword>
<dbReference type="InterPro" id="IPR051531">
    <property type="entry name" value="N-acetyltransferase"/>
</dbReference>
<dbReference type="EMBL" id="CP080034">
    <property type="protein sequence ID" value="QYC11149.1"/>
    <property type="molecule type" value="Genomic_DNA"/>
</dbReference>
<dbReference type="RefSeq" id="WP_219353791.1">
    <property type="nucleotide sequence ID" value="NZ_CP080034.1"/>
</dbReference>
<dbReference type="GeneID" id="94374383"/>
<organism evidence="2 3">
    <name type="scientific">Brevundimonas nasdae</name>
    <dbReference type="NCBI Taxonomy" id="172043"/>
    <lineage>
        <taxon>Bacteria</taxon>
        <taxon>Pseudomonadati</taxon>
        <taxon>Pseudomonadota</taxon>
        <taxon>Alphaproteobacteria</taxon>
        <taxon>Caulobacterales</taxon>
        <taxon>Caulobacteraceae</taxon>
        <taxon>Brevundimonas</taxon>
    </lineage>
</organism>
<dbReference type="Pfam" id="PF13302">
    <property type="entry name" value="Acetyltransf_3"/>
    <property type="match status" value="1"/>
</dbReference>
<dbReference type="Proteomes" id="UP000824334">
    <property type="component" value="Chromosome"/>
</dbReference>
<protein>
    <submittedName>
        <fullName evidence="2">GNAT family N-acetyltransferase</fullName>
    </submittedName>
</protein>
<feature type="domain" description="N-acetyltransferase" evidence="1">
    <location>
        <begin position="2"/>
        <end position="115"/>
    </location>
</feature>
<reference evidence="2 3" key="1">
    <citation type="submission" date="2021-07" db="EMBL/GenBank/DDBJ databases">
        <title>Isolation and characterization of bacteria from a gold mining with a capacity of golden bioaccumulation.</title>
        <authorList>
            <person name="Yang X.J."/>
        </authorList>
    </citation>
    <scope>NUCLEOTIDE SEQUENCE [LARGE SCALE GENOMIC DNA]</scope>
    <source>
        <strain evidence="2 3">Au29</strain>
    </source>
</reference>
<evidence type="ECO:0000313" key="3">
    <source>
        <dbReference type="Proteomes" id="UP000824334"/>
    </source>
</evidence>
<dbReference type="PANTHER" id="PTHR43792">
    <property type="entry name" value="GNAT FAMILY, PUTATIVE (AFU_ORTHOLOGUE AFUA_3G00765)-RELATED-RELATED"/>
    <property type="match status" value="1"/>
</dbReference>